<evidence type="ECO:0000313" key="1">
    <source>
        <dbReference type="EMBL" id="NIZ46926.1"/>
    </source>
</evidence>
<dbReference type="RefSeq" id="WP_167703365.1">
    <property type="nucleotide sequence ID" value="NZ_CP118168.1"/>
</dbReference>
<dbReference type="EMBL" id="JAATLK010000001">
    <property type="protein sequence ID" value="NIZ46926.1"/>
    <property type="molecule type" value="Genomic_DNA"/>
</dbReference>
<comment type="caution">
    <text evidence="1">The sequence shown here is derived from an EMBL/GenBank/DDBJ whole genome shotgun (WGS) entry which is preliminary data.</text>
</comment>
<protein>
    <submittedName>
        <fullName evidence="1">Uncharacterized protein</fullName>
    </submittedName>
</protein>
<accession>A0A968GGX2</accession>
<evidence type="ECO:0000313" key="2">
    <source>
        <dbReference type="Proteomes" id="UP000752013"/>
    </source>
</evidence>
<organism evidence="1 2">
    <name type="scientific">Entomospira nematocerorum</name>
    <dbReference type="NCBI Taxonomy" id="2719987"/>
    <lineage>
        <taxon>Bacteria</taxon>
        <taxon>Pseudomonadati</taxon>
        <taxon>Spirochaetota</taxon>
        <taxon>Spirochaetia</taxon>
        <taxon>Spirochaetales</taxon>
        <taxon>Spirochaetaceae</taxon>
        <taxon>Entomospira</taxon>
    </lineage>
</organism>
<dbReference type="Proteomes" id="UP000752013">
    <property type="component" value="Unassembled WGS sequence"/>
</dbReference>
<reference evidence="1" key="1">
    <citation type="submission" date="2020-03" db="EMBL/GenBank/DDBJ databases">
        <title>Spirochaetal bacteria isolated from arthropods constitute a novel genus Entomospira genus novum within the order Spirochaetales.</title>
        <authorList>
            <person name="Grana-Miraglia L."/>
            <person name="Sikutova S."/>
            <person name="Fingerle V."/>
            <person name="Sing A."/>
            <person name="Castillo-Ramirez S."/>
            <person name="Margos G."/>
            <person name="Rudolf I."/>
        </authorList>
    </citation>
    <scope>NUCLEOTIDE SEQUENCE</scope>
    <source>
        <strain evidence="1">BR208</strain>
    </source>
</reference>
<name>A0A968GGX2_9SPIO</name>
<gene>
    <name evidence="1" type="ORF">HCT46_03215</name>
</gene>
<sequence>MNISKRREWVQATLTEVESVVYERKQEFALCLAVLLAGEECILSGDVGVGKSFIKNILDQLKPFFSHFYLYEEERDGLFVINIPGLQEEQSWYKLMTNRSCEFQLRVPEFSFIDCQKEGKKILLEDLLVPIIMNMRLKEGWNARQFMAYMQILAISAVYNERTFISQDDLYLLQLLGVINVDAYFQEDSSFIEKELLSLEQEVEQHFHQQYLRKLKHFQLMVKGQELETCRFLYEGEESHMPISSYQQLLIHKERFINISFYQPMGYGLSPRQFKESFKLSDEFTLVDTQGYYYELLTEQATAVRRLPLLSKQYLQAQLDALLQKMLTAERNNEKIHNVFIVQEYAEIIQQKSYNVDFLDRIRILREKI</sequence>
<keyword evidence="2" id="KW-1185">Reference proteome</keyword>
<dbReference type="AlphaFoldDB" id="A0A968GGX2"/>
<proteinExistence type="predicted"/>